<dbReference type="Proteomes" id="UP000004430">
    <property type="component" value="Unassembled WGS sequence"/>
</dbReference>
<dbReference type="EMBL" id="AAOS02000009">
    <property type="protein sequence ID" value="EDR33104.1"/>
    <property type="molecule type" value="Genomic_DNA"/>
</dbReference>
<proteinExistence type="predicted"/>
<comment type="caution">
    <text evidence="1">The sequence shown here is derived from an EMBL/GenBank/DDBJ whole genome shotgun (WGS) entry which is preliminary data.</text>
</comment>
<protein>
    <submittedName>
        <fullName evidence="1">Uncharacterized protein</fullName>
    </submittedName>
</protein>
<reference evidence="1 2" key="1">
    <citation type="submission" date="2008-01" db="EMBL/GenBank/DDBJ databases">
        <title>Yersinia pestis Strain IP275 project at JCVI/TIGR.</title>
        <authorList>
            <person name="Ravel J."/>
            <person name="Eppinger M."/>
            <person name="Fricke W.F."/>
            <person name="Rosovitz M."/>
            <person name="Lindler L.E."/>
            <person name="Bearden S."/>
            <person name="Shriefer M."/>
        </authorList>
    </citation>
    <scope>NUCLEOTIDE SEQUENCE [LARGE SCALE GENOMIC DNA]</scope>
    <source>
        <strain evidence="1 2">IP275</strain>
    </source>
</reference>
<accession>A0AAV3BES4</accession>
<organism evidence="1 2">
    <name type="scientific">Yersinia pestis biovar Orientalis str. IP275</name>
    <dbReference type="NCBI Taxonomy" id="373665"/>
    <lineage>
        <taxon>Bacteria</taxon>
        <taxon>Pseudomonadati</taxon>
        <taxon>Pseudomonadota</taxon>
        <taxon>Gammaproteobacteria</taxon>
        <taxon>Enterobacterales</taxon>
        <taxon>Yersiniaceae</taxon>
        <taxon>Yersinia</taxon>
    </lineage>
</organism>
<evidence type="ECO:0000313" key="2">
    <source>
        <dbReference type="Proteomes" id="UP000004430"/>
    </source>
</evidence>
<sequence length="49" mass="4911">MDVFGTATGGGTGIGTASKLFSTTTSEAKKDNPGSVSGSYCYCLNLIDS</sequence>
<name>A0AAV3BES4_YERPE</name>
<dbReference type="AlphaFoldDB" id="A0AAV3BES4"/>
<reference evidence="1 2" key="2">
    <citation type="submission" date="2010-03" db="EMBL/GenBank/DDBJ databases">
        <authorList>
            <person name="Payne S.H."/>
            <person name="Sutton G.G."/>
        </authorList>
    </citation>
    <scope>NUCLEOTIDE SEQUENCE [LARGE SCALE GENOMIC DNA]</scope>
    <source>
        <strain evidence="1 2">IP275</strain>
    </source>
</reference>
<evidence type="ECO:0000313" key="1">
    <source>
        <dbReference type="EMBL" id="EDR33104.1"/>
    </source>
</evidence>
<gene>
    <name evidence="1" type="ORF">YPIP275_0847</name>
</gene>